<feature type="transmembrane region" description="Helical" evidence="3">
    <location>
        <begin position="6"/>
        <end position="25"/>
    </location>
</feature>
<evidence type="ECO:0000256" key="3">
    <source>
        <dbReference type="SAM" id="Phobius"/>
    </source>
</evidence>
<keyword evidence="3" id="KW-0472">Membrane</keyword>
<proteinExistence type="predicted"/>
<accession>A0ABN4I2X6</accession>
<gene>
    <name evidence="5" type="ORF">F506_11230</name>
</gene>
<feature type="transmembrane region" description="Helical" evidence="3">
    <location>
        <begin position="116"/>
        <end position="137"/>
    </location>
</feature>
<protein>
    <recommendedName>
        <fullName evidence="1">diguanylate cyclase</fullName>
        <ecNumber evidence="1">2.7.7.65</ecNumber>
    </recommendedName>
</protein>
<dbReference type="PANTHER" id="PTHR45138">
    <property type="entry name" value="REGULATORY COMPONENTS OF SENSORY TRANSDUCTION SYSTEM"/>
    <property type="match status" value="1"/>
</dbReference>
<feature type="transmembrane region" description="Helical" evidence="3">
    <location>
        <begin position="90"/>
        <end position="110"/>
    </location>
</feature>
<evidence type="ECO:0000313" key="5">
    <source>
        <dbReference type="EMBL" id="AKZ65307.1"/>
    </source>
</evidence>
<dbReference type="RefSeq" id="WP_053201490.1">
    <property type="nucleotide sequence ID" value="NZ_CP011409.1"/>
</dbReference>
<comment type="catalytic activity">
    <reaction evidence="2">
        <text>2 GTP = 3',3'-c-di-GMP + 2 diphosphate</text>
        <dbReference type="Rhea" id="RHEA:24898"/>
        <dbReference type="ChEBI" id="CHEBI:33019"/>
        <dbReference type="ChEBI" id="CHEBI:37565"/>
        <dbReference type="ChEBI" id="CHEBI:58805"/>
        <dbReference type="EC" id="2.7.7.65"/>
    </reaction>
</comment>
<keyword evidence="6" id="KW-1185">Reference proteome</keyword>
<organism evidence="5 6">
    <name type="scientific">Herbaspirillum hiltneri N3</name>
    <dbReference type="NCBI Taxonomy" id="1262470"/>
    <lineage>
        <taxon>Bacteria</taxon>
        <taxon>Pseudomonadati</taxon>
        <taxon>Pseudomonadota</taxon>
        <taxon>Betaproteobacteria</taxon>
        <taxon>Burkholderiales</taxon>
        <taxon>Oxalobacteraceae</taxon>
        <taxon>Herbaspirillum</taxon>
    </lineage>
</organism>
<evidence type="ECO:0000256" key="2">
    <source>
        <dbReference type="ARBA" id="ARBA00034247"/>
    </source>
</evidence>
<evidence type="ECO:0000256" key="1">
    <source>
        <dbReference type="ARBA" id="ARBA00012528"/>
    </source>
</evidence>
<dbReference type="Proteomes" id="UP000063429">
    <property type="component" value="Chromosome"/>
</dbReference>
<dbReference type="InterPro" id="IPR000160">
    <property type="entry name" value="GGDEF_dom"/>
</dbReference>
<reference evidence="6" key="1">
    <citation type="journal article" date="2015" name="Genome Announc.">
        <title>Complete Genome Sequence of Herbaspirillum hiltneri N3 (DSM 17495), Isolated from Surface-Sterilized Wheat Roots.</title>
        <authorList>
            <person name="Guizelini D."/>
            <person name="Saizaki P.M."/>
            <person name="Coimbra N.A."/>
            <person name="Weiss V.A."/>
            <person name="Faoro H."/>
            <person name="Sfeir M.Z."/>
            <person name="Baura V.A."/>
            <person name="Monteiro R.A."/>
            <person name="Chubatsu L.S."/>
            <person name="Souza E.M."/>
            <person name="Cruz L.M."/>
            <person name="Pedrosa F.O."/>
            <person name="Raittz R.T."/>
            <person name="Marchaukoski J.N."/>
            <person name="Steffens M.B."/>
        </authorList>
    </citation>
    <scope>NUCLEOTIDE SEQUENCE [LARGE SCALE GENOMIC DNA]</scope>
    <source>
        <strain evidence="6">N3</strain>
    </source>
</reference>
<feature type="domain" description="GGDEF" evidence="4">
    <location>
        <begin position="250"/>
        <end position="382"/>
    </location>
</feature>
<name>A0ABN4I2X6_9BURK</name>
<dbReference type="InterPro" id="IPR050469">
    <property type="entry name" value="Diguanylate_Cyclase"/>
</dbReference>
<dbReference type="SUPFAM" id="SSF55073">
    <property type="entry name" value="Nucleotide cyclase"/>
    <property type="match status" value="1"/>
</dbReference>
<dbReference type="EC" id="2.7.7.65" evidence="1"/>
<evidence type="ECO:0000259" key="4">
    <source>
        <dbReference type="PROSITE" id="PS50887"/>
    </source>
</evidence>
<dbReference type="Pfam" id="PF00990">
    <property type="entry name" value="GGDEF"/>
    <property type="match status" value="1"/>
</dbReference>
<feature type="transmembrane region" description="Helical" evidence="3">
    <location>
        <begin position="59"/>
        <end position="78"/>
    </location>
</feature>
<dbReference type="NCBIfam" id="TIGR00254">
    <property type="entry name" value="GGDEF"/>
    <property type="match status" value="1"/>
</dbReference>
<feature type="transmembrane region" description="Helical" evidence="3">
    <location>
        <begin position="184"/>
        <end position="209"/>
    </location>
</feature>
<keyword evidence="3" id="KW-1133">Transmembrane helix</keyword>
<dbReference type="InterPro" id="IPR043128">
    <property type="entry name" value="Rev_trsase/Diguanyl_cyclase"/>
</dbReference>
<dbReference type="PROSITE" id="PS50887">
    <property type="entry name" value="GGDEF"/>
    <property type="match status" value="1"/>
</dbReference>
<dbReference type="Gene3D" id="3.30.70.270">
    <property type="match status" value="1"/>
</dbReference>
<dbReference type="EMBL" id="CP011409">
    <property type="protein sequence ID" value="AKZ65307.1"/>
    <property type="molecule type" value="Genomic_DNA"/>
</dbReference>
<feature type="transmembrane region" description="Helical" evidence="3">
    <location>
        <begin position="149"/>
        <end position="172"/>
    </location>
</feature>
<dbReference type="CDD" id="cd01949">
    <property type="entry name" value="GGDEF"/>
    <property type="match status" value="1"/>
</dbReference>
<sequence length="407" mass="44240">MLTVVSILTTTALFSLAMLLVLGSLLRSPVAGVREWFFANLAMVVSLPLLALRTAIPDFISIVVANVVMSLAGAFYYAGCARFLGRPVPWVRMLAGVALIGIAMIVWRYVDANLPMRVVASTTFNTIVCTAIGVILLRRRPRDRSPYNFWFAALMAFLFAGTQMVRGLYFMTLAPDESLAMLNSVWNISLLTVGAVVMPTLTMIAVMMVHDAMLAKVEHALNHDHLTGALTRKRFESITRDLLAAAQPARPLVLLLIDLDHFKRINDTHGHAGGDEVLRAFVQMAGDFVRPGDALGRLGGEEFGLLLPATTAADAAAMAESLRAQAEGQVVSGEFGSCRYSISIGIATAHWEDSPDRFNARADRALYAAKNSGRNRVASEETLPKLETEMEMEMELPAKAGRNSAQA</sequence>
<feature type="transmembrane region" description="Helical" evidence="3">
    <location>
        <begin position="37"/>
        <end position="53"/>
    </location>
</feature>
<dbReference type="PANTHER" id="PTHR45138:SF9">
    <property type="entry name" value="DIGUANYLATE CYCLASE DGCM-RELATED"/>
    <property type="match status" value="1"/>
</dbReference>
<evidence type="ECO:0000313" key="6">
    <source>
        <dbReference type="Proteomes" id="UP000063429"/>
    </source>
</evidence>
<keyword evidence="3" id="KW-0812">Transmembrane</keyword>
<dbReference type="SMART" id="SM00267">
    <property type="entry name" value="GGDEF"/>
    <property type="match status" value="1"/>
</dbReference>
<dbReference type="InterPro" id="IPR029787">
    <property type="entry name" value="Nucleotide_cyclase"/>
</dbReference>